<accession>A0A9P7YF48</accession>
<dbReference type="SUPFAM" id="SSF52540">
    <property type="entry name" value="P-loop containing nucleoside triphosphate hydrolases"/>
    <property type="match status" value="2"/>
</dbReference>
<evidence type="ECO:0000313" key="7">
    <source>
        <dbReference type="EMBL" id="KAG9232554.1"/>
    </source>
</evidence>
<dbReference type="PANTHER" id="PTHR45629:SF7">
    <property type="entry name" value="DNA EXCISION REPAIR PROTEIN ERCC-6-RELATED"/>
    <property type="match status" value="1"/>
</dbReference>
<dbReference type="GO" id="GO:0000724">
    <property type="term" value="P:double-strand break repair via homologous recombination"/>
    <property type="evidence" value="ECO:0007669"/>
    <property type="project" value="TreeGrafter"/>
</dbReference>
<dbReference type="SMART" id="SM00490">
    <property type="entry name" value="HELICc"/>
    <property type="match status" value="1"/>
</dbReference>
<feature type="compositionally biased region" description="Polar residues" evidence="4">
    <location>
        <begin position="173"/>
        <end position="184"/>
    </location>
</feature>
<dbReference type="InterPro" id="IPR049730">
    <property type="entry name" value="SNF2/RAD54-like_C"/>
</dbReference>
<evidence type="ECO:0000256" key="4">
    <source>
        <dbReference type="SAM" id="MobiDB-lite"/>
    </source>
</evidence>
<evidence type="ECO:0000256" key="2">
    <source>
        <dbReference type="ARBA" id="ARBA00022801"/>
    </source>
</evidence>
<keyword evidence="2" id="KW-0378">Hydrolase</keyword>
<organism evidence="7 8">
    <name type="scientific">Amylocarpus encephaloides</name>
    <dbReference type="NCBI Taxonomy" id="45428"/>
    <lineage>
        <taxon>Eukaryota</taxon>
        <taxon>Fungi</taxon>
        <taxon>Dikarya</taxon>
        <taxon>Ascomycota</taxon>
        <taxon>Pezizomycotina</taxon>
        <taxon>Leotiomycetes</taxon>
        <taxon>Helotiales</taxon>
        <taxon>Helotiales incertae sedis</taxon>
        <taxon>Amylocarpus</taxon>
    </lineage>
</organism>
<feature type="region of interest" description="Disordered" evidence="4">
    <location>
        <begin position="248"/>
        <end position="267"/>
    </location>
</feature>
<dbReference type="Gene3D" id="3.40.50.10810">
    <property type="entry name" value="Tandem AAA-ATPase domain"/>
    <property type="match status" value="1"/>
</dbReference>
<feature type="region of interest" description="Disordered" evidence="4">
    <location>
        <begin position="16"/>
        <end position="38"/>
    </location>
</feature>
<evidence type="ECO:0000256" key="3">
    <source>
        <dbReference type="ARBA" id="ARBA00022840"/>
    </source>
</evidence>
<feature type="domain" description="Helicase C-terminal" evidence="6">
    <location>
        <begin position="632"/>
        <end position="797"/>
    </location>
</feature>
<dbReference type="PROSITE" id="PS51194">
    <property type="entry name" value="HELICASE_CTER"/>
    <property type="match status" value="1"/>
</dbReference>
<dbReference type="GO" id="GO:0005524">
    <property type="term" value="F:ATP binding"/>
    <property type="evidence" value="ECO:0007669"/>
    <property type="project" value="InterPro"/>
</dbReference>
<dbReference type="AlphaFoldDB" id="A0A9P7YF48"/>
<dbReference type="Pfam" id="PF00271">
    <property type="entry name" value="Helicase_C"/>
    <property type="match status" value="1"/>
</dbReference>
<feature type="compositionally biased region" description="Basic and acidic residues" evidence="4">
    <location>
        <begin position="504"/>
        <end position="514"/>
    </location>
</feature>
<dbReference type="EMBL" id="MU251542">
    <property type="protein sequence ID" value="KAG9232554.1"/>
    <property type="molecule type" value="Genomic_DNA"/>
</dbReference>
<dbReference type="Gene3D" id="3.40.50.300">
    <property type="entry name" value="P-loop containing nucleotide triphosphate hydrolases"/>
    <property type="match status" value="1"/>
</dbReference>
<proteinExistence type="predicted"/>
<protein>
    <submittedName>
        <fullName evidence="7">SNF2 family N-terminal domain-containing protein</fullName>
    </submittedName>
</protein>
<name>A0A9P7YF48_9HELO</name>
<dbReference type="OrthoDB" id="413460at2759"/>
<dbReference type="InterPro" id="IPR050496">
    <property type="entry name" value="SNF2_RAD54_helicase_repair"/>
</dbReference>
<dbReference type="GO" id="GO:0016787">
    <property type="term" value="F:hydrolase activity"/>
    <property type="evidence" value="ECO:0007669"/>
    <property type="project" value="UniProtKB-KW"/>
</dbReference>
<reference evidence="7" key="1">
    <citation type="journal article" date="2021" name="IMA Fungus">
        <title>Genomic characterization of three marine fungi, including Emericellopsis atlantica sp. nov. with signatures of a generalist lifestyle and marine biomass degradation.</title>
        <authorList>
            <person name="Hagestad O.C."/>
            <person name="Hou L."/>
            <person name="Andersen J.H."/>
            <person name="Hansen E.H."/>
            <person name="Altermark B."/>
            <person name="Li C."/>
            <person name="Kuhnert E."/>
            <person name="Cox R.J."/>
            <person name="Crous P.W."/>
            <person name="Spatafora J.W."/>
            <person name="Lail K."/>
            <person name="Amirebrahimi M."/>
            <person name="Lipzen A."/>
            <person name="Pangilinan J."/>
            <person name="Andreopoulos W."/>
            <person name="Hayes R.D."/>
            <person name="Ng V."/>
            <person name="Grigoriev I.V."/>
            <person name="Jackson S.A."/>
            <person name="Sutton T.D.S."/>
            <person name="Dobson A.D.W."/>
            <person name="Rama T."/>
        </authorList>
    </citation>
    <scope>NUCLEOTIDE SEQUENCE</scope>
    <source>
        <strain evidence="7">TRa018bII</strain>
    </source>
</reference>
<evidence type="ECO:0000313" key="8">
    <source>
        <dbReference type="Proteomes" id="UP000824998"/>
    </source>
</evidence>
<feature type="region of interest" description="Disordered" evidence="4">
    <location>
        <begin position="495"/>
        <end position="514"/>
    </location>
</feature>
<sequence length="945" mass="104413">MYKPFKPPLLKSVAKPATVDLTGSDDQPYNHTRPTKKRRFIHVVEDSPPPKKALSSSAVNAPRKPLFVVKNSVETRPAAQHKVEGVEGYYMVLWRKFTTKKNKTWDGDGVLSLYGGYARLQDISGREMGRCMYKEPLLPGSTLSVAGKDVEVESTMTKEDFLAGRPFLGTSAKRTSCSEGNSSAAPKVKPEPVGNPAKPLNPTKLSVTKASEPSKKEIPAKSFYSSKISGMGAKFKNPLLATSVMSQKKDGGATPRHNPKAPGALVMKKPKYCPKGKELVDVVVDPFLSQHLRDHQREGVKFLYECVMGMRNFNGQGALLADEMGLGKTLQTIALIWTLLKQDPIHGHGGVIRKALIVCPVTLIINWKKEFQKWLGNERIGVLVADDKKIRLTDFTHSNSYSVMIIGYEKLRSVQDELKKGAGVDLVVADEGHRLKTAQNKSAQAIKALNTDRRIILSGTPMQNDLSEFFEMVDFVNPGLLGKYTTFKKEFEGPITKSRQPGASEKDVEKGNARGEELSSLTKTFILRRTAEVLSKYLPPKTEYVLFCSPTQAQVQVYQHVLESSVFGSMIGNSECKLQLITMLKKICNSPSLLVKQDAESSPDSKMAQLLEVIPSELLCRSPVKVSGKFRVLDQLIRYLSQNTSEKIVLVSNYTATLDILGQHLCSLGLPFLRLDGSTPSGSRQDLVDTFNRTSASKNFAFLLSAKSGGAGINLVGASRLVLFDVDWNPAIDLQAMARIHRDGQKKPVKIYRLLMAGGMDEKIYQRQVTKIGLADSVVDGKKNEGSFSPEELRDLFRLATDPGCQTHDLLSCECKGLGSEPPAYFPKEHEDEGADGGEFQVIEDSDDEILLPSIVPGTKLNVSTLERKLSEETRKRKGKGEGNMQALMHYKHVDTAIFRGETEDVFGHDNEDVRDVKEILGDEALVDILRDKSCKVNFIFSKKG</sequence>
<dbReference type="GO" id="GO:0005634">
    <property type="term" value="C:nucleus"/>
    <property type="evidence" value="ECO:0007669"/>
    <property type="project" value="TreeGrafter"/>
</dbReference>
<dbReference type="Gene3D" id="1.20.120.850">
    <property type="entry name" value="SWI2/SNF2 ATPases, N-terminal domain"/>
    <property type="match status" value="1"/>
</dbReference>
<keyword evidence="1" id="KW-0547">Nucleotide-binding</keyword>
<dbReference type="SMART" id="SM00487">
    <property type="entry name" value="DEXDc"/>
    <property type="match status" value="1"/>
</dbReference>
<evidence type="ECO:0000259" key="5">
    <source>
        <dbReference type="PROSITE" id="PS51192"/>
    </source>
</evidence>
<dbReference type="PROSITE" id="PS51192">
    <property type="entry name" value="HELICASE_ATP_BIND_1"/>
    <property type="match status" value="1"/>
</dbReference>
<dbReference type="InterPro" id="IPR027417">
    <property type="entry name" value="P-loop_NTPase"/>
</dbReference>
<feature type="region of interest" description="Disordered" evidence="4">
    <location>
        <begin position="173"/>
        <end position="212"/>
    </location>
</feature>
<keyword evidence="3" id="KW-0067">ATP-binding</keyword>
<gene>
    <name evidence="7" type="ORF">BJ875DRAFT_497355</name>
</gene>
<dbReference type="InterPro" id="IPR014001">
    <property type="entry name" value="Helicase_ATP-bd"/>
</dbReference>
<keyword evidence="8" id="KW-1185">Reference proteome</keyword>
<dbReference type="GO" id="GO:0007131">
    <property type="term" value="P:reciprocal meiotic recombination"/>
    <property type="evidence" value="ECO:0007669"/>
    <property type="project" value="TreeGrafter"/>
</dbReference>
<feature type="domain" description="Helicase ATP-binding" evidence="5">
    <location>
        <begin position="309"/>
        <end position="479"/>
    </location>
</feature>
<evidence type="ECO:0000259" key="6">
    <source>
        <dbReference type="PROSITE" id="PS51194"/>
    </source>
</evidence>
<dbReference type="CDD" id="cd18793">
    <property type="entry name" value="SF2_C_SNF"/>
    <property type="match status" value="1"/>
</dbReference>
<dbReference type="CDD" id="cd18004">
    <property type="entry name" value="DEXHc_RAD54"/>
    <property type="match status" value="1"/>
</dbReference>
<dbReference type="InterPro" id="IPR038718">
    <property type="entry name" value="SNF2-like_sf"/>
</dbReference>
<dbReference type="PANTHER" id="PTHR45629">
    <property type="entry name" value="SNF2/RAD54 FAMILY MEMBER"/>
    <property type="match status" value="1"/>
</dbReference>
<dbReference type="Proteomes" id="UP000824998">
    <property type="component" value="Unassembled WGS sequence"/>
</dbReference>
<dbReference type="InterPro" id="IPR001650">
    <property type="entry name" value="Helicase_C-like"/>
</dbReference>
<dbReference type="GO" id="GO:0015616">
    <property type="term" value="F:DNA translocase activity"/>
    <property type="evidence" value="ECO:0007669"/>
    <property type="project" value="TreeGrafter"/>
</dbReference>
<dbReference type="Pfam" id="PF00176">
    <property type="entry name" value="SNF2-rel_dom"/>
    <property type="match status" value="1"/>
</dbReference>
<dbReference type="InterPro" id="IPR000330">
    <property type="entry name" value="SNF2_N"/>
</dbReference>
<comment type="caution">
    <text evidence="7">The sequence shown here is derived from an EMBL/GenBank/DDBJ whole genome shotgun (WGS) entry which is preliminary data.</text>
</comment>
<evidence type="ECO:0000256" key="1">
    <source>
        <dbReference type="ARBA" id="ARBA00022741"/>
    </source>
</evidence>
<dbReference type="FunFam" id="3.40.50.10810:FF:000035">
    <property type="entry name" value="DsDNA-dependent ATPase (Rad54b)"/>
    <property type="match status" value="1"/>
</dbReference>